<gene>
    <name evidence="6" type="ORF">AUP42_15750</name>
</gene>
<dbReference type="PANTHER" id="PTHR40261:SF1">
    <property type="entry name" value="RIESKE DOMAIN-CONTAINING PROTEIN"/>
    <property type="match status" value="1"/>
</dbReference>
<keyword evidence="1" id="KW-0001">2Fe-2S</keyword>
<evidence type="ECO:0000313" key="7">
    <source>
        <dbReference type="Proteomes" id="UP000076335"/>
    </source>
</evidence>
<keyword evidence="2" id="KW-0479">Metal-binding</keyword>
<proteinExistence type="predicted"/>
<dbReference type="Gene3D" id="2.102.10.10">
    <property type="entry name" value="Rieske [2Fe-2S] iron-sulphur domain"/>
    <property type="match status" value="1"/>
</dbReference>
<feature type="domain" description="Rieske" evidence="5">
    <location>
        <begin position="10"/>
        <end position="115"/>
    </location>
</feature>
<dbReference type="RefSeq" id="WP_062950430.1">
    <property type="nucleotide sequence ID" value="NZ_LPVY01000005.1"/>
</dbReference>
<dbReference type="PROSITE" id="PS51296">
    <property type="entry name" value="RIESKE"/>
    <property type="match status" value="1"/>
</dbReference>
<accession>A0A154L8N4</accession>
<evidence type="ECO:0000256" key="2">
    <source>
        <dbReference type="ARBA" id="ARBA00022723"/>
    </source>
</evidence>
<dbReference type="PANTHER" id="PTHR40261">
    <property type="match status" value="1"/>
</dbReference>
<dbReference type="InterPro" id="IPR036922">
    <property type="entry name" value="Rieske_2Fe-2S_sf"/>
</dbReference>
<reference evidence="6 7" key="1">
    <citation type="submission" date="2015-12" db="EMBL/GenBank/DDBJ databases">
        <title>Genome sequence of Thalassospira lucentensis MCCC 1A02072.</title>
        <authorList>
            <person name="Lu L."/>
            <person name="Lai Q."/>
            <person name="Shao Z."/>
            <person name="Qian P."/>
        </authorList>
    </citation>
    <scope>NUCLEOTIDE SEQUENCE [LARGE SCALE GENOMIC DNA]</scope>
    <source>
        <strain evidence="6 7">MCCC 1A02072</strain>
    </source>
</reference>
<keyword evidence="3" id="KW-0408">Iron</keyword>
<evidence type="ECO:0000256" key="4">
    <source>
        <dbReference type="ARBA" id="ARBA00023014"/>
    </source>
</evidence>
<dbReference type="SUPFAM" id="SSF50022">
    <property type="entry name" value="ISP domain"/>
    <property type="match status" value="1"/>
</dbReference>
<organism evidence="6 7">
    <name type="scientific">Thalassospira lucentensis</name>
    <dbReference type="NCBI Taxonomy" id="168935"/>
    <lineage>
        <taxon>Bacteria</taxon>
        <taxon>Pseudomonadati</taxon>
        <taxon>Pseudomonadota</taxon>
        <taxon>Alphaproteobacteria</taxon>
        <taxon>Rhodospirillales</taxon>
        <taxon>Thalassospiraceae</taxon>
        <taxon>Thalassospira</taxon>
    </lineage>
</organism>
<dbReference type="OrthoDB" id="9800776at2"/>
<dbReference type="InterPro" id="IPR017941">
    <property type="entry name" value="Rieske_2Fe-2S"/>
</dbReference>
<dbReference type="CDD" id="cd03467">
    <property type="entry name" value="Rieske"/>
    <property type="match status" value="1"/>
</dbReference>
<protein>
    <submittedName>
        <fullName evidence="6">(2Fe-2S)-binding protein</fullName>
    </submittedName>
</protein>
<keyword evidence="4" id="KW-0411">Iron-sulfur</keyword>
<sequence length="116" mass="12089">MTVALPPPGTVLCELSDLDATGAKGISLDGNAGRAGIFVVRDGAGVFGYVNSCPHIGVPLELEPDEFISDLHNEIICSTHGARFNLEDGLCVAGPCEGDMLEPVAVKIENEKVVLV</sequence>
<dbReference type="GO" id="GO:0051537">
    <property type="term" value="F:2 iron, 2 sulfur cluster binding"/>
    <property type="evidence" value="ECO:0007669"/>
    <property type="project" value="UniProtKB-KW"/>
</dbReference>
<dbReference type="GO" id="GO:0046872">
    <property type="term" value="F:metal ion binding"/>
    <property type="evidence" value="ECO:0007669"/>
    <property type="project" value="UniProtKB-KW"/>
</dbReference>
<evidence type="ECO:0000259" key="5">
    <source>
        <dbReference type="PROSITE" id="PS51296"/>
    </source>
</evidence>
<evidence type="ECO:0000256" key="1">
    <source>
        <dbReference type="ARBA" id="ARBA00022714"/>
    </source>
</evidence>
<comment type="caution">
    <text evidence="6">The sequence shown here is derived from an EMBL/GenBank/DDBJ whole genome shotgun (WGS) entry which is preliminary data.</text>
</comment>
<dbReference type="EMBL" id="LPVY01000005">
    <property type="protein sequence ID" value="KZB66972.1"/>
    <property type="molecule type" value="Genomic_DNA"/>
</dbReference>
<name>A0A154L8N4_9PROT</name>
<dbReference type="AlphaFoldDB" id="A0A154L8N4"/>
<dbReference type="Proteomes" id="UP000076335">
    <property type="component" value="Unassembled WGS sequence"/>
</dbReference>
<dbReference type="Pfam" id="PF00355">
    <property type="entry name" value="Rieske"/>
    <property type="match status" value="1"/>
</dbReference>
<evidence type="ECO:0000256" key="3">
    <source>
        <dbReference type="ARBA" id="ARBA00023004"/>
    </source>
</evidence>
<evidence type="ECO:0000313" key="6">
    <source>
        <dbReference type="EMBL" id="KZB66972.1"/>
    </source>
</evidence>